<evidence type="ECO:0000259" key="9">
    <source>
        <dbReference type="Pfam" id="PF00281"/>
    </source>
</evidence>
<dbReference type="HOGENOM" id="CLU_061015_3_0_2"/>
<proteinExistence type="inferred from homology"/>
<sequence length="182" mass="20788">MTFQETWEKQPMRKPKIEKVTINMGVGESGDRLLTGAKVIEEITGQKPVRTLAKQTNPAFGIRKKLPIGLKVTLRGKKAEEFLKNAFIAFKASGKTLYSYSFDKRGNFSFGIPEHIDFPGQKYEPDVGIYGMDVCVTFEKPGYRVKRRKVKRNSLPEKHQVKKDEAIEYIKLNFGVDVVEEE</sequence>
<feature type="domain" description="Large ribosomal subunit protein uL5 N-terminal" evidence="9">
    <location>
        <begin position="11"/>
        <end position="63"/>
    </location>
</feature>
<comment type="similarity">
    <text evidence="1 7 8">Belongs to the universal ribosomal protein uL5 family.</text>
</comment>
<evidence type="ECO:0000256" key="2">
    <source>
        <dbReference type="ARBA" id="ARBA00022555"/>
    </source>
</evidence>
<dbReference type="PROSITE" id="PS00358">
    <property type="entry name" value="RIBOSOMAL_L5"/>
    <property type="match status" value="1"/>
</dbReference>
<protein>
    <recommendedName>
        <fullName evidence="7">Large ribosomal subunit protein uL5</fullName>
    </recommendedName>
</protein>
<dbReference type="eggNOG" id="arCOG04092">
    <property type="taxonomic scope" value="Archaea"/>
</dbReference>
<dbReference type="STRING" id="647113.Metok_0779"/>
<dbReference type="InterPro" id="IPR002132">
    <property type="entry name" value="Ribosomal_uL5"/>
</dbReference>
<comment type="function">
    <text evidence="7">This is 1 of the proteins that bind and probably mediate the attachment of the 5S RNA into the large ribosomal subunit, where it forms part of the central protuberance. In the 70S ribosome it contacts protein S13 of the 30S subunit (bridge B1b), connecting the 2 subunits; this bridge is implicated in subunit movement. May contact the P site tRNA; the 5S rRNA and some of its associated proteins might help stabilize positioning of ribosome-bound tRNAs.</text>
</comment>
<dbReference type="GO" id="GO:0006412">
    <property type="term" value="P:translation"/>
    <property type="evidence" value="ECO:0007669"/>
    <property type="project" value="UniProtKB-UniRule"/>
</dbReference>
<keyword evidence="3 7" id="KW-0699">rRNA-binding</keyword>
<organism evidence="11 12">
    <name type="scientific">Methanothermococcus okinawensis (strain DSM 14208 / JCM 11175 / IH1)</name>
    <dbReference type="NCBI Taxonomy" id="647113"/>
    <lineage>
        <taxon>Archaea</taxon>
        <taxon>Methanobacteriati</taxon>
        <taxon>Methanobacteriota</taxon>
        <taxon>Methanomada group</taxon>
        <taxon>Methanococci</taxon>
        <taxon>Methanococcales</taxon>
        <taxon>Methanococcaceae</taxon>
        <taxon>Methanothermococcus</taxon>
    </lineage>
</organism>
<evidence type="ECO:0000259" key="10">
    <source>
        <dbReference type="Pfam" id="PF00673"/>
    </source>
</evidence>
<dbReference type="InterPro" id="IPR020929">
    <property type="entry name" value="Ribosomal_uL5_CS"/>
</dbReference>
<dbReference type="GeneID" id="10772924"/>
<dbReference type="InterPro" id="IPR031309">
    <property type="entry name" value="Ribosomal_uL5_C"/>
</dbReference>
<keyword evidence="2 7" id="KW-0820">tRNA-binding</keyword>
<dbReference type="InterPro" id="IPR031310">
    <property type="entry name" value="Ribosomal_uL5_N"/>
</dbReference>
<dbReference type="PIRSF" id="PIRSF002161">
    <property type="entry name" value="Ribosomal_L5"/>
    <property type="match status" value="1"/>
</dbReference>
<comment type="subunit">
    <text evidence="7">Part of the 50S ribosomal subunit; contacts the 5S rRNA and probably tRNA. Forms a bridge to the 30S subunit in the 70S ribosome.</text>
</comment>
<keyword evidence="6 7" id="KW-0687">Ribonucleoprotein</keyword>
<evidence type="ECO:0000256" key="1">
    <source>
        <dbReference type="ARBA" id="ARBA00008553"/>
    </source>
</evidence>
<gene>
    <name evidence="7" type="primary">rpl5</name>
    <name evidence="11" type="ordered locus">Metok_0779</name>
</gene>
<evidence type="ECO:0000256" key="4">
    <source>
        <dbReference type="ARBA" id="ARBA00022884"/>
    </source>
</evidence>
<accession>F8AM70</accession>
<dbReference type="AlphaFoldDB" id="F8AM70"/>
<dbReference type="NCBIfam" id="NF003258">
    <property type="entry name" value="PRK04219.1"/>
    <property type="match status" value="1"/>
</dbReference>
<keyword evidence="12" id="KW-1185">Reference proteome</keyword>
<evidence type="ECO:0000256" key="7">
    <source>
        <dbReference type="HAMAP-Rule" id="MF_01333"/>
    </source>
</evidence>
<evidence type="ECO:0000313" key="11">
    <source>
        <dbReference type="EMBL" id="AEH06756.1"/>
    </source>
</evidence>
<reference evidence="11" key="1">
    <citation type="submission" date="2011-05" db="EMBL/GenBank/DDBJ databases">
        <title>Complete sequence of chromosome of Methanothermococcus okinawensis IH1.</title>
        <authorList>
            <consortium name="US DOE Joint Genome Institute"/>
            <person name="Lucas S."/>
            <person name="Han J."/>
            <person name="Lapidus A."/>
            <person name="Cheng J.-F."/>
            <person name="Goodwin L."/>
            <person name="Pitluck S."/>
            <person name="Peters L."/>
            <person name="Mikhailova N."/>
            <person name="Held B."/>
            <person name="Han C."/>
            <person name="Tapia R."/>
            <person name="Land M."/>
            <person name="Hauser L."/>
            <person name="Kyrpides N."/>
            <person name="Ivanova N."/>
            <person name="Pagani I."/>
            <person name="Sieprawska-Lupa M."/>
            <person name="Takai K."/>
            <person name="Miyazaki J."/>
            <person name="Whitman W."/>
            <person name="Woyke T."/>
        </authorList>
    </citation>
    <scope>NUCLEOTIDE SEQUENCE</scope>
    <source>
        <strain evidence="11">IH1</strain>
    </source>
</reference>
<dbReference type="Pfam" id="PF00281">
    <property type="entry name" value="Ribosomal_L5"/>
    <property type="match status" value="1"/>
</dbReference>
<dbReference type="InterPro" id="IPR022803">
    <property type="entry name" value="Ribosomal_uL5_dom_sf"/>
</dbReference>
<keyword evidence="4 7" id="KW-0694">RNA-binding</keyword>
<dbReference type="GO" id="GO:0000049">
    <property type="term" value="F:tRNA binding"/>
    <property type="evidence" value="ECO:0007669"/>
    <property type="project" value="UniProtKB-UniRule"/>
</dbReference>
<keyword evidence="5 7" id="KW-0689">Ribosomal protein</keyword>
<dbReference type="GO" id="GO:1990904">
    <property type="term" value="C:ribonucleoprotein complex"/>
    <property type="evidence" value="ECO:0007669"/>
    <property type="project" value="UniProtKB-KW"/>
</dbReference>
<dbReference type="KEGG" id="mok:Metok_0779"/>
<feature type="domain" description="Large ribosomal subunit protein uL5 C-terminal" evidence="10">
    <location>
        <begin position="67"/>
        <end position="157"/>
    </location>
</feature>
<evidence type="ECO:0000313" key="12">
    <source>
        <dbReference type="Proteomes" id="UP000009296"/>
    </source>
</evidence>
<evidence type="ECO:0000256" key="5">
    <source>
        <dbReference type="ARBA" id="ARBA00022980"/>
    </source>
</evidence>
<dbReference type="HAMAP" id="MF_01333_A">
    <property type="entry name" value="Ribosomal_uL5_A"/>
    <property type="match status" value="1"/>
</dbReference>
<dbReference type="GO" id="GO:0005840">
    <property type="term" value="C:ribosome"/>
    <property type="evidence" value="ECO:0007669"/>
    <property type="project" value="UniProtKB-KW"/>
</dbReference>
<dbReference type="InterPro" id="IPR022804">
    <property type="entry name" value="Ribosomal_uL5_arc"/>
</dbReference>
<dbReference type="FunFam" id="3.30.1440.10:FF:000002">
    <property type="entry name" value="60S ribosomal protein L11"/>
    <property type="match status" value="1"/>
</dbReference>
<dbReference type="EMBL" id="CP002792">
    <property type="protein sequence ID" value="AEH06756.1"/>
    <property type="molecule type" value="Genomic_DNA"/>
</dbReference>
<dbReference type="Pfam" id="PF00673">
    <property type="entry name" value="Ribosomal_L5_C"/>
    <property type="match status" value="1"/>
</dbReference>
<evidence type="ECO:0000256" key="8">
    <source>
        <dbReference type="RuleBase" id="RU003930"/>
    </source>
</evidence>
<evidence type="ECO:0000256" key="6">
    <source>
        <dbReference type="ARBA" id="ARBA00023274"/>
    </source>
</evidence>
<dbReference type="InterPro" id="IPR057266">
    <property type="entry name" value="Ribosomal_uL5_euk/arc-type"/>
</dbReference>
<dbReference type="SUPFAM" id="SSF55282">
    <property type="entry name" value="RL5-like"/>
    <property type="match status" value="1"/>
</dbReference>
<name>F8AM70_METOI</name>
<dbReference type="Gene3D" id="3.30.1440.10">
    <property type="match status" value="1"/>
</dbReference>
<dbReference type="RefSeq" id="WP_013866941.1">
    <property type="nucleotide sequence ID" value="NC_015636.1"/>
</dbReference>
<dbReference type="Proteomes" id="UP000009296">
    <property type="component" value="Chromosome"/>
</dbReference>
<dbReference type="GO" id="GO:0019843">
    <property type="term" value="F:rRNA binding"/>
    <property type="evidence" value="ECO:0007669"/>
    <property type="project" value="UniProtKB-UniRule"/>
</dbReference>
<dbReference type="GO" id="GO:0003735">
    <property type="term" value="F:structural constituent of ribosome"/>
    <property type="evidence" value="ECO:0007669"/>
    <property type="project" value="InterPro"/>
</dbReference>
<dbReference type="OrthoDB" id="372044at2157"/>
<evidence type="ECO:0000256" key="3">
    <source>
        <dbReference type="ARBA" id="ARBA00022730"/>
    </source>
</evidence>
<dbReference type="PANTHER" id="PTHR11994">
    <property type="entry name" value="60S RIBOSOMAL PROTEIN L11-RELATED"/>
    <property type="match status" value="1"/>
</dbReference>